<comment type="subcellular location">
    <subcellularLocation>
        <location evidence="2">Cell membrane</location>
        <topology evidence="2">Multi-pass membrane protein</topology>
    </subcellularLocation>
</comment>
<dbReference type="PROSITE" id="PS00379">
    <property type="entry name" value="CDP_ALCOHOL_P_TRANSF"/>
    <property type="match status" value="1"/>
</dbReference>
<name>A0A9D1HFM3_9FIRM</name>
<reference evidence="21" key="1">
    <citation type="submission" date="2020-10" db="EMBL/GenBank/DDBJ databases">
        <authorList>
            <person name="Gilroy R."/>
        </authorList>
    </citation>
    <scope>NUCLEOTIDE SEQUENCE</scope>
    <source>
        <strain evidence="21">CHK176-22527</strain>
    </source>
</reference>
<keyword evidence="8" id="KW-1003">Cell membrane</keyword>
<evidence type="ECO:0000256" key="9">
    <source>
        <dbReference type="ARBA" id="ARBA00022516"/>
    </source>
</evidence>
<feature type="transmembrane region" description="Helical" evidence="20">
    <location>
        <begin position="104"/>
        <end position="131"/>
    </location>
</feature>
<evidence type="ECO:0000256" key="7">
    <source>
        <dbReference type="ARBA" id="ARBA00014944"/>
    </source>
</evidence>
<dbReference type="PANTHER" id="PTHR14269">
    <property type="entry name" value="CDP-DIACYLGLYCEROL--GLYCEROL-3-PHOSPHATE 3-PHOSPHATIDYLTRANSFERASE-RELATED"/>
    <property type="match status" value="1"/>
</dbReference>
<evidence type="ECO:0000313" key="21">
    <source>
        <dbReference type="EMBL" id="HIU00048.1"/>
    </source>
</evidence>
<keyword evidence="15" id="KW-0594">Phospholipid biosynthesis</keyword>
<feature type="transmembrane region" description="Helical" evidence="20">
    <location>
        <begin position="12"/>
        <end position="39"/>
    </location>
</feature>
<evidence type="ECO:0000256" key="4">
    <source>
        <dbReference type="ARBA" id="ARBA00005189"/>
    </source>
</evidence>
<evidence type="ECO:0000256" key="13">
    <source>
        <dbReference type="ARBA" id="ARBA00023098"/>
    </source>
</evidence>
<dbReference type="InterPro" id="IPR050324">
    <property type="entry name" value="CDP-alcohol_PTase-I"/>
</dbReference>
<dbReference type="PANTHER" id="PTHR14269:SF62">
    <property type="entry name" value="CDP-DIACYLGLYCEROL--GLYCEROL-3-PHOSPHATE 3-PHOSPHATIDYLTRANSFERASE 1, CHLOROPLASTIC"/>
    <property type="match status" value="1"/>
</dbReference>
<evidence type="ECO:0000256" key="16">
    <source>
        <dbReference type="ARBA" id="ARBA00023264"/>
    </source>
</evidence>
<dbReference type="GO" id="GO:0005886">
    <property type="term" value="C:plasma membrane"/>
    <property type="evidence" value="ECO:0007669"/>
    <property type="project" value="UniProtKB-SubCell"/>
</dbReference>
<dbReference type="GO" id="GO:0008444">
    <property type="term" value="F:CDP-diacylglycerol-glycerol-3-phosphate 3-phosphatidyltransferase activity"/>
    <property type="evidence" value="ECO:0007669"/>
    <property type="project" value="UniProtKB-UniRule"/>
</dbReference>
<comment type="pathway">
    <text evidence="3">Phospholipid metabolism; phosphatidylglycerol biosynthesis; phosphatidylglycerol from CDP-diacylglycerol: step 1/2.</text>
</comment>
<organism evidence="21 22">
    <name type="scientific">Candidatus Allocopromorpha excrementavium</name>
    <dbReference type="NCBI Taxonomy" id="2840741"/>
    <lineage>
        <taxon>Bacteria</taxon>
        <taxon>Bacillati</taxon>
        <taxon>Bacillota</taxon>
        <taxon>Clostridia</taxon>
        <taxon>Eubacteriales</taxon>
        <taxon>Eubacteriaceae</taxon>
        <taxon>Eubacteriaceae incertae sedis</taxon>
        <taxon>Candidatus Allocopromorpha</taxon>
    </lineage>
</organism>
<evidence type="ECO:0000256" key="20">
    <source>
        <dbReference type="SAM" id="Phobius"/>
    </source>
</evidence>
<dbReference type="AlphaFoldDB" id="A0A9D1HFM3"/>
<dbReference type="InterPro" id="IPR048254">
    <property type="entry name" value="CDP_ALCOHOL_P_TRANSF_CS"/>
</dbReference>
<feature type="transmembrane region" description="Helical" evidence="20">
    <location>
        <begin position="68"/>
        <end position="92"/>
    </location>
</feature>
<evidence type="ECO:0000256" key="17">
    <source>
        <dbReference type="ARBA" id="ARBA00048586"/>
    </source>
</evidence>
<evidence type="ECO:0000256" key="12">
    <source>
        <dbReference type="ARBA" id="ARBA00022989"/>
    </source>
</evidence>
<dbReference type="InterPro" id="IPR000462">
    <property type="entry name" value="CDP-OH_P_trans"/>
</dbReference>
<accession>A0A9D1HFM3</accession>
<evidence type="ECO:0000313" key="22">
    <source>
        <dbReference type="Proteomes" id="UP000824159"/>
    </source>
</evidence>
<evidence type="ECO:0000256" key="1">
    <source>
        <dbReference type="ARBA" id="ARBA00003973"/>
    </source>
</evidence>
<dbReference type="Gene3D" id="1.20.120.1760">
    <property type="match status" value="1"/>
</dbReference>
<evidence type="ECO:0000256" key="6">
    <source>
        <dbReference type="ARBA" id="ARBA00013170"/>
    </source>
</evidence>
<dbReference type="EC" id="2.7.8.5" evidence="6 18"/>
<comment type="function">
    <text evidence="1">This protein catalyzes the committed step to the synthesis of the acidic phospholipids.</text>
</comment>
<evidence type="ECO:0000256" key="8">
    <source>
        <dbReference type="ARBA" id="ARBA00022475"/>
    </source>
</evidence>
<feature type="transmembrane region" description="Helical" evidence="20">
    <location>
        <begin position="151"/>
        <end position="169"/>
    </location>
</feature>
<evidence type="ECO:0000256" key="5">
    <source>
        <dbReference type="ARBA" id="ARBA00010441"/>
    </source>
</evidence>
<comment type="catalytic activity">
    <reaction evidence="17">
        <text>a CDP-1,2-diacyl-sn-glycerol + sn-glycerol 3-phosphate = a 1,2-diacyl-sn-glycero-3-phospho-(1'-sn-glycero-3'-phosphate) + CMP + H(+)</text>
        <dbReference type="Rhea" id="RHEA:12593"/>
        <dbReference type="ChEBI" id="CHEBI:15378"/>
        <dbReference type="ChEBI" id="CHEBI:57597"/>
        <dbReference type="ChEBI" id="CHEBI:58332"/>
        <dbReference type="ChEBI" id="CHEBI:60110"/>
        <dbReference type="ChEBI" id="CHEBI:60377"/>
        <dbReference type="EC" id="2.7.8.5"/>
    </reaction>
</comment>
<evidence type="ECO:0000256" key="2">
    <source>
        <dbReference type="ARBA" id="ARBA00004651"/>
    </source>
</evidence>
<keyword evidence="16" id="KW-1208">Phospholipid metabolism</keyword>
<evidence type="ECO:0000256" key="18">
    <source>
        <dbReference type="NCBIfam" id="TIGR00560"/>
    </source>
</evidence>
<evidence type="ECO:0000256" key="19">
    <source>
        <dbReference type="RuleBase" id="RU003750"/>
    </source>
</evidence>
<evidence type="ECO:0000256" key="3">
    <source>
        <dbReference type="ARBA" id="ARBA00005042"/>
    </source>
</evidence>
<keyword evidence="10 19" id="KW-0808">Transferase</keyword>
<dbReference type="Pfam" id="PF01066">
    <property type="entry name" value="CDP-OH_P_transf"/>
    <property type="match status" value="1"/>
</dbReference>
<keyword evidence="11 20" id="KW-0812">Transmembrane</keyword>
<protein>
    <recommendedName>
        <fullName evidence="7 18">CDP-diacylglycerol--glycerol-3-phosphate 3-phosphatidyltransferase</fullName>
        <ecNumber evidence="6 18">2.7.8.5</ecNumber>
    </recommendedName>
</protein>
<comment type="pathway">
    <text evidence="4">Lipid metabolism.</text>
</comment>
<gene>
    <name evidence="21" type="primary">pgsA</name>
    <name evidence="21" type="ORF">IAD12_07315</name>
</gene>
<dbReference type="FunFam" id="1.20.120.1760:FF:000004">
    <property type="entry name" value="CDP-diacylglycerol--glycerol-3-phosphate 3-phosphatidyltransferase"/>
    <property type="match status" value="1"/>
</dbReference>
<proteinExistence type="inferred from homology"/>
<evidence type="ECO:0000256" key="14">
    <source>
        <dbReference type="ARBA" id="ARBA00023136"/>
    </source>
</evidence>
<evidence type="ECO:0000256" key="10">
    <source>
        <dbReference type="ARBA" id="ARBA00022679"/>
    </source>
</evidence>
<dbReference type="InterPro" id="IPR004570">
    <property type="entry name" value="Phosphatidylglycerol_P_synth"/>
</dbReference>
<keyword evidence="9" id="KW-0444">Lipid biosynthesis</keyword>
<dbReference type="GO" id="GO:0046474">
    <property type="term" value="P:glycerophospholipid biosynthetic process"/>
    <property type="evidence" value="ECO:0007669"/>
    <property type="project" value="TreeGrafter"/>
</dbReference>
<keyword evidence="14 20" id="KW-0472">Membrane</keyword>
<reference evidence="21" key="2">
    <citation type="journal article" date="2021" name="PeerJ">
        <title>Extensive microbial diversity within the chicken gut microbiome revealed by metagenomics and culture.</title>
        <authorList>
            <person name="Gilroy R."/>
            <person name="Ravi A."/>
            <person name="Getino M."/>
            <person name="Pursley I."/>
            <person name="Horton D.L."/>
            <person name="Alikhan N.F."/>
            <person name="Baker D."/>
            <person name="Gharbi K."/>
            <person name="Hall N."/>
            <person name="Watson M."/>
            <person name="Adriaenssens E.M."/>
            <person name="Foster-Nyarko E."/>
            <person name="Jarju S."/>
            <person name="Secka A."/>
            <person name="Antonio M."/>
            <person name="Oren A."/>
            <person name="Chaudhuri R.R."/>
            <person name="La Ragione R."/>
            <person name="Hildebrand F."/>
            <person name="Pallen M.J."/>
        </authorList>
    </citation>
    <scope>NUCLEOTIDE SEQUENCE</scope>
    <source>
        <strain evidence="21">CHK176-22527</strain>
    </source>
</reference>
<evidence type="ECO:0000256" key="15">
    <source>
        <dbReference type="ARBA" id="ARBA00023209"/>
    </source>
</evidence>
<dbReference type="InterPro" id="IPR043130">
    <property type="entry name" value="CDP-OH_PTrfase_TM_dom"/>
</dbReference>
<dbReference type="NCBIfam" id="TIGR00560">
    <property type="entry name" value="pgsA"/>
    <property type="match status" value="1"/>
</dbReference>
<dbReference type="EMBL" id="DVLX01000088">
    <property type="protein sequence ID" value="HIU00048.1"/>
    <property type="molecule type" value="Genomic_DNA"/>
</dbReference>
<comment type="similarity">
    <text evidence="5 19">Belongs to the CDP-alcohol phosphatidyltransferase class-I family.</text>
</comment>
<sequence length="177" mass="19572">MNLPNKLTMGRIFAIPVFIVVYLMDYRYAAAVIFILAALTDMLDGKIARKHNLVTNFGKLMDPLADKLLVMSALICLAQTGDVEGWMVIVILGREFIITGMRQVAAAQGIVIAAGTTGKIKTITQMIAIPLLIMENWPFSLLGFNLPMDTIFLWIALAMTVISGTEYIVKNKKLFSM</sequence>
<keyword evidence="12 20" id="KW-1133">Transmembrane helix</keyword>
<keyword evidence="13" id="KW-0443">Lipid metabolism</keyword>
<evidence type="ECO:0000256" key="11">
    <source>
        <dbReference type="ARBA" id="ARBA00022692"/>
    </source>
</evidence>
<dbReference type="Proteomes" id="UP000824159">
    <property type="component" value="Unassembled WGS sequence"/>
</dbReference>
<dbReference type="PIRSF" id="PIRSF000847">
    <property type="entry name" value="Phos_ph_gly_syn"/>
    <property type="match status" value="1"/>
</dbReference>
<comment type="caution">
    <text evidence="21">The sequence shown here is derived from an EMBL/GenBank/DDBJ whole genome shotgun (WGS) entry which is preliminary data.</text>
</comment>